<keyword evidence="3" id="KW-1185">Reference proteome</keyword>
<evidence type="ECO:0000256" key="1">
    <source>
        <dbReference type="SAM" id="MobiDB-lite"/>
    </source>
</evidence>
<gene>
    <name evidence="2" type="ORF">GCM10017643_18390</name>
</gene>
<accession>A0A9W6MYJ2</accession>
<comment type="caution">
    <text evidence="2">The sequence shown here is derived from an EMBL/GenBank/DDBJ whole genome shotgun (WGS) entry which is preliminary data.</text>
</comment>
<sequence>MCEDHERIVFDRQLGVLLLQKRHNRVHGSIEQIEALAAFLIRAAYEARKGLHEAPPLPRSTWRPGEIDDSTNV</sequence>
<feature type="region of interest" description="Disordered" evidence="1">
    <location>
        <begin position="53"/>
        <end position="73"/>
    </location>
</feature>
<reference evidence="2" key="2">
    <citation type="submission" date="2023-01" db="EMBL/GenBank/DDBJ databases">
        <authorList>
            <person name="Sun Q."/>
            <person name="Evtushenko L."/>
        </authorList>
    </citation>
    <scope>NUCLEOTIDE SEQUENCE</scope>
    <source>
        <strain evidence="2">VKM B-2484</strain>
    </source>
</reference>
<dbReference type="Proteomes" id="UP001143370">
    <property type="component" value="Unassembled WGS sequence"/>
</dbReference>
<reference evidence="2" key="1">
    <citation type="journal article" date="2014" name="Int. J. Syst. Evol. Microbiol.">
        <title>Complete genome sequence of Corynebacterium casei LMG S-19264T (=DSM 44701T), isolated from a smear-ripened cheese.</title>
        <authorList>
            <consortium name="US DOE Joint Genome Institute (JGI-PGF)"/>
            <person name="Walter F."/>
            <person name="Albersmeier A."/>
            <person name="Kalinowski J."/>
            <person name="Ruckert C."/>
        </authorList>
    </citation>
    <scope>NUCLEOTIDE SEQUENCE</scope>
    <source>
        <strain evidence="2">VKM B-2484</strain>
    </source>
</reference>
<evidence type="ECO:0000313" key="3">
    <source>
        <dbReference type="Proteomes" id="UP001143370"/>
    </source>
</evidence>
<dbReference type="RefSeq" id="WP_213373060.1">
    <property type="nucleotide sequence ID" value="NZ_BSFJ01000005.1"/>
</dbReference>
<dbReference type="AlphaFoldDB" id="A0A9W6MYJ2"/>
<proteinExistence type="predicted"/>
<dbReference type="EMBL" id="BSFJ01000005">
    <property type="protein sequence ID" value="GLK71724.1"/>
    <property type="molecule type" value="Genomic_DNA"/>
</dbReference>
<organism evidence="2 3">
    <name type="scientific">Ancylobacter dichloromethanicus</name>
    <dbReference type="NCBI Taxonomy" id="518825"/>
    <lineage>
        <taxon>Bacteria</taxon>
        <taxon>Pseudomonadati</taxon>
        <taxon>Pseudomonadota</taxon>
        <taxon>Alphaproteobacteria</taxon>
        <taxon>Hyphomicrobiales</taxon>
        <taxon>Xanthobacteraceae</taxon>
        <taxon>Ancylobacter</taxon>
    </lineage>
</organism>
<evidence type="ECO:0000313" key="2">
    <source>
        <dbReference type="EMBL" id="GLK71724.1"/>
    </source>
</evidence>
<protein>
    <submittedName>
        <fullName evidence="2">Uncharacterized protein</fullName>
    </submittedName>
</protein>
<name>A0A9W6MYJ2_9HYPH</name>